<feature type="transmembrane region" description="Helical" evidence="6">
    <location>
        <begin position="12"/>
        <end position="32"/>
    </location>
</feature>
<evidence type="ECO:0000256" key="1">
    <source>
        <dbReference type="ARBA" id="ARBA00004141"/>
    </source>
</evidence>
<feature type="transmembrane region" description="Helical" evidence="6">
    <location>
        <begin position="231"/>
        <end position="252"/>
    </location>
</feature>
<feature type="transmembrane region" description="Helical" evidence="6">
    <location>
        <begin position="201"/>
        <end position="219"/>
    </location>
</feature>
<comment type="caution">
    <text evidence="7">The sequence shown here is derived from an EMBL/GenBank/DDBJ whole genome shotgun (WGS) entry which is preliminary data.</text>
</comment>
<feature type="transmembrane region" description="Helical" evidence="6">
    <location>
        <begin position="143"/>
        <end position="163"/>
    </location>
</feature>
<dbReference type="PANTHER" id="PTHR16119">
    <property type="entry name" value="TRANSMEMBRANE PROTEIN 144"/>
    <property type="match status" value="1"/>
</dbReference>
<comment type="subcellular location">
    <subcellularLocation>
        <location evidence="1">Membrane</location>
        <topology evidence="1">Multi-pass membrane protein</topology>
    </subcellularLocation>
</comment>
<accession>A0ABN9YB68</accession>
<evidence type="ECO:0000313" key="8">
    <source>
        <dbReference type="Proteomes" id="UP001189429"/>
    </source>
</evidence>
<feature type="non-terminal residue" evidence="7">
    <location>
        <position position="477"/>
    </location>
</feature>
<evidence type="ECO:0000256" key="3">
    <source>
        <dbReference type="ARBA" id="ARBA00022989"/>
    </source>
</evidence>
<gene>
    <name evidence="7" type="ORF">PCOR1329_LOCUS82789</name>
</gene>
<dbReference type="InterPro" id="IPR037185">
    <property type="entry name" value="EmrE-like"/>
</dbReference>
<evidence type="ECO:0000256" key="6">
    <source>
        <dbReference type="SAM" id="Phobius"/>
    </source>
</evidence>
<keyword evidence="2 6" id="KW-0812">Transmembrane</keyword>
<organism evidence="7 8">
    <name type="scientific">Prorocentrum cordatum</name>
    <dbReference type="NCBI Taxonomy" id="2364126"/>
    <lineage>
        <taxon>Eukaryota</taxon>
        <taxon>Sar</taxon>
        <taxon>Alveolata</taxon>
        <taxon>Dinophyceae</taxon>
        <taxon>Prorocentrales</taxon>
        <taxon>Prorocentraceae</taxon>
        <taxon>Prorocentrum</taxon>
    </lineage>
</organism>
<feature type="transmembrane region" description="Helical" evidence="6">
    <location>
        <begin position="109"/>
        <end position="131"/>
    </location>
</feature>
<keyword evidence="8" id="KW-1185">Reference proteome</keyword>
<feature type="region of interest" description="Disordered" evidence="5">
    <location>
        <begin position="390"/>
        <end position="425"/>
    </location>
</feature>
<sequence length="477" mass="50073">MFVPTSYELGIVMALCALCCWGSWSVTLVLSAGLMPFQLYYADFALSFLFTGFVVSYLGGQFGSGGEEYGFTESYTEEILGGSAVCHIAGAFAGVVWNTANVMLCKGIAMMGNAIGFPLCVGVAMVSGAVIGYVREREGDLRFLIPGLGFALCGVFMVGLLSYRKEGELEPALVDDVKRPALDDDSDETDSVPEPGLFRKFMVCSIGGLLLGLSNIWVSKATGPGCDLSPYANQTCFAVGVFVSSIVLVPLITCVPLEGGEGDDLCEVAGGYAEVGWRGHAMGLLGGLILCAGFFFFNLGIKPLGLTITYCIGQSAPLVGILWGTFFFREFAGTSVRHGASFRWSAASLRWASCCSRTPGAEARSPVISTLKLPGSVGVCPGRGLGWEGSLSRKTAPPPGYPHGPSYESKRSPSAAVGSTAPSAATGRSFSIGSPIRYVPPCMLVPHMRRRVAAPASPLDFAALPNCAHPSTSIPSL</sequence>
<name>A0ABN9YB68_9DINO</name>
<dbReference type="PANTHER" id="PTHR16119:SF17">
    <property type="entry name" value="TRANSMEMBRANE PROTEIN 144"/>
    <property type="match status" value="1"/>
</dbReference>
<dbReference type="InterPro" id="IPR010651">
    <property type="entry name" value="Sugar_transport"/>
</dbReference>
<dbReference type="EMBL" id="CAUYUJ010021939">
    <property type="protein sequence ID" value="CAK0907954.1"/>
    <property type="molecule type" value="Genomic_DNA"/>
</dbReference>
<feature type="transmembrane region" description="Helical" evidence="6">
    <location>
        <begin position="39"/>
        <end position="59"/>
    </location>
</feature>
<dbReference type="SUPFAM" id="SSF103481">
    <property type="entry name" value="Multidrug resistance efflux transporter EmrE"/>
    <property type="match status" value="1"/>
</dbReference>
<dbReference type="Proteomes" id="UP001189429">
    <property type="component" value="Unassembled WGS sequence"/>
</dbReference>
<evidence type="ECO:0000256" key="4">
    <source>
        <dbReference type="ARBA" id="ARBA00023136"/>
    </source>
</evidence>
<feature type="transmembrane region" description="Helical" evidence="6">
    <location>
        <begin position="281"/>
        <end position="301"/>
    </location>
</feature>
<evidence type="ECO:0008006" key="9">
    <source>
        <dbReference type="Google" id="ProtNLM"/>
    </source>
</evidence>
<evidence type="ECO:0000313" key="7">
    <source>
        <dbReference type="EMBL" id="CAK0907954.1"/>
    </source>
</evidence>
<keyword evidence="4 6" id="KW-0472">Membrane</keyword>
<proteinExistence type="predicted"/>
<feature type="transmembrane region" description="Helical" evidence="6">
    <location>
        <begin position="79"/>
        <end position="97"/>
    </location>
</feature>
<keyword evidence="3 6" id="KW-1133">Transmembrane helix</keyword>
<reference evidence="7" key="1">
    <citation type="submission" date="2023-10" db="EMBL/GenBank/DDBJ databases">
        <authorList>
            <person name="Chen Y."/>
            <person name="Shah S."/>
            <person name="Dougan E. K."/>
            <person name="Thang M."/>
            <person name="Chan C."/>
        </authorList>
    </citation>
    <scope>NUCLEOTIDE SEQUENCE [LARGE SCALE GENOMIC DNA]</scope>
</reference>
<protein>
    <recommendedName>
        <fullName evidence="9">EamA domain-containing protein</fullName>
    </recommendedName>
</protein>
<evidence type="ECO:0000256" key="2">
    <source>
        <dbReference type="ARBA" id="ARBA00022692"/>
    </source>
</evidence>
<evidence type="ECO:0000256" key="5">
    <source>
        <dbReference type="SAM" id="MobiDB-lite"/>
    </source>
</evidence>
<feature type="transmembrane region" description="Helical" evidence="6">
    <location>
        <begin position="307"/>
        <end position="328"/>
    </location>
</feature>